<dbReference type="InterPro" id="IPR013830">
    <property type="entry name" value="SGNH_hydro"/>
</dbReference>
<protein>
    <submittedName>
        <fullName evidence="3">Uncharacterized protein</fullName>
    </submittedName>
</protein>
<dbReference type="Pfam" id="PF14606">
    <property type="entry name" value="Lipase_GDSL_3"/>
    <property type="match status" value="1"/>
</dbReference>
<sequence>MKIEDLDSNFKQVQSEASLTYLKITDTEAEIEGVLPNTWQRLPDYVLEEINRPELTALAHHTSGAVLRFQTDTNILGLCMELLEPDFMMSHMPLTGSAGMDVFVNGSYAATFRAEPGEHAVKGEIPLSDGKAEIDVYLPLYNGVRDFTVGIKENACIWKPLKHEIDEPVIFYGSSITQGGCASRTSNAYPALVTRWMDAEMYCLGFSGNAKGDLPIARYISGLPAKCLIYDYDYNAPDAAFLKATHGPFLKCILSRNPKLPVLVISRPNPEFRSDENRSRERRQIIHETVLKCRKKGYIVNFLDGAELFGEESRECCTVDGIHPNDLGFYRIARKVIEKIHVFIS</sequence>
<dbReference type="InterPro" id="IPR036514">
    <property type="entry name" value="SGNH_hydro_sf"/>
</dbReference>
<evidence type="ECO:0000313" key="4">
    <source>
        <dbReference type="Proteomes" id="UP001600943"/>
    </source>
</evidence>
<gene>
    <name evidence="3" type="ORF">K040078D81_20590</name>
</gene>
<dbReference type="InterPro" id="IPR032740">
    <property type="entry name" value="GxDLY"/>
</dbReference>
<evidence type="ECO:0000259" key="2">
    <source>
        <dbReference type="Pfam" id="PF14607"/>
    </source>
</evidence>
<dbReference type="Gene3D" id="3.40.50.1110">
    <property type="entry name" value="SGNH hydrolase"/>
    <property type="match status" value="1"/>
</dbReference>
<dbReference type="EMBL" id="BAABYW010000001">
    <property type="protein sequence ID" value="GAA6407942.1"/>
    <property type="molecule type" value="Genomic_DNA"/>
</dbReference>
<dbReference type="Pfam" id="PF14607">
    <property type="entry name" value="GxDLY"/>
    <property type="match status" value="1"/>
</dbReference>
<proteinExistence type="predicted"/>
<organism evidence="3 4">
    <name type="scientific">Blautia hominis</name>
    <dbReference type="NCBI Taxonomy" id="2025493"/>
    <lineage>
        <taxon>Bacteria</taxon>
        <taxon>Bacillati</taxon>
        <taxon>Bacillota</taxon>
        <taxon>Clostridia</taxon>
        <taxon>Lachnospirales</taxon>
        <taxon>Lachnospiraceae</taxon>
        <taxon>Blautia</taxon>
    </lineage>
</organism>
<dbReference type="SUPFAM" id="SSF52266">
    <property type="entry name" value="SGNH hydrolase"/>
    <property type="match status" value="1"/>
</dbReference>
<dbReference type="Proteomes" id="UP001600943">
    <property type="component" value="Unassembled WGS sequence"/>
</dbReference>
<dbReference type="Gene3D" id="2.60.120.260">
    <property type="entry name" value="Galactose-binding domain-like"/>
    <property type="match status" value="1"/>
</dbReference>
<reference evidence="3 4" key="1">
    <citation type="submission" date="2024-04" db="EMBL/GenBank/DDBJ databases">
        <title>Defined microbial consortia suppress multidrug-resistant proinflammatory Enterobacteriaceae via ecological control.</title>
        <authorList>
            <person name="Furuichi M."/>
            <person name="Kawaguchi T."/>
            <person name="Pust M."/>
            <person name="Yasuma K."/>
            <person name="Plichta D."/>
            <person name="Hasegawa N."/>
            <person name="Ohya T."/>
            <person name="Bhattarai S."/>
            <person name="Sasajima S."/>
            <person name="Aoto Y."/>
            <person name="Tuganbaev T."/>
            <person name="Yaginuma M."/>
            <person name="Ueda M."/>
            <person name="Okahashi N."/>
            <person name="Amafuji K."/>
            <person name="Kiridooshi Y."/>
            <person name="Sugita K."/>
            <person name="Strazar M."/>
            <person name="Skelly A."/>
            <person name="Suda W."/>
            <person name="Hattori M."/>
            <person name="Nakamoto N."/>
            <person name="Caballero S."/>
            <person name="Norman J."/>
            <person name="Olle B."/>
            <person name="Tanoue T."/>
            <person name="Arita M."/>
            <person name="Bucci V."/>
            <person name="Atarashi K."/>
            <person name="Xavier R."/>
            <person name="Honda K."/>
        </authorList>
    </citation>
    <scope>NUCLEOTIDE SEQUENCE [LARGE SCALE GENOMIC DNA]</scope>
    <source>
        <strain evidence="4">k04-0078-D8-1</strain>
    </source>
</reference>
<comment type="caution">
    <text evidence="3">The sequence shown here is derived from an EMBL/GenBank/DDBJ whole genome shotgun (WGS) entry which is preliminary data.</text>
</comment>
<dbReference type="RefSeq" id="WP_302419015.1">
    <property type="nucleotide sequence ID" value="NZ_BAABYW010000001.1"/>
</dbReference>
<keyword evidence="4" id="KW-1185">Reference proteome</keyword>
<evidence type="ECO:0000259" key="1">
    <source>
        <dbReference type="Pfam" id="PF14606"/>
    </source>
</evidence>
<name>A0ABQ0B925_9FIRM</name>
<evidence type="ECO:0000313" key="3">
    <source>
        <dbReference type="EMBL" id="GAA6407942.1"/>
    </source>
</evidence>
<feature type="domain" description="SGNH hydrolase-type esterase N-terminal" evidence="2">
    <location>
        <begin position="20"/>
        <end position="156"/>
    </location>
</feature>
<accession>A0ABQ0B925</accession>
<feature type="domain" description="SGNH hydrolase-type esterase" evidence="1">
    <location>
        <begin position="167"/>
        <end position="340"/>
    </location>
</feature>